<dbReference type="AlphaFoldDB" id="A0A7C9DLL6"/>
<organism evidence="1">
    <name type="scientific">Opuntia streptacantha</name>
    <name type="common">Prickly pear cactus</name>
    <name type="synonym">Opuntia cardona</name>
    <dbReference type="NCBI Taxonomy" id="393608"/>
    <lineage>
        <taxon>Eukaryota</taxon>
        <taxon>Viridiplantae</taxon>
        <taxon>Streptophyta</taxon>
        <taxon>Embryophyta</taxon>
        <taxon>Tracheophyta</taxon>
        <taxon>Spermatophyta</taxon>
        <taxon>Magnoliopsida</taxon>
        <taxon>eudicotyledons</taxon>
        <taxon>Gunneridae</taxon>
        <taxon>Pentapetalae</taxon>
        <taxon>Caryophyllales</taxon>
        <taxon>Cactineae</taxon>
        <taxon>Cactaceae</taxon>
        <taxon>Opuntioideae</taxon>
        <taxon>Opuntia</taxon>
    </lineage>
</organism>
<protein>
    <submittedName>
        <fullName evidence="1">Uncharacterized protein</fullName>
    </submittedName>
</protein>
<sequence>MILSIETNTPETAVPAKIACIYSFGSFPADPIRLPPMSPSAKPHVTTDATANAKLPCGLFAHQLVQATTGVTINERMNIEKPTFILSLKLGFLHELTMRSSNTSTDELM</sequence>
<proteinExistence type="predicted"/>
<reference evidence="1" key="2">
    <citation type="submission" date="2020-07" db="EMBL/GenBank/DDBJ databases">
        <authorList>
            <person name="Vera ALvarez R."/>
            <person name="Arias-Moreno D.M."/>
            <person name="Jimenez-Jacinto V."/>
            <person name="Jimenez-Bremont J.F."/>
            <person name="Swaminathan K."/>
            <person name="Moose S.P."/>
            <person name="Guerrero-Gonzalez M.L."/>
            <person name="Marino-Ramirez L."/>
            <person name="Landsman D."/>
            <person name="Rodriguez-Kessler M."/>
            <person name="Delgado-Sanchez P."/>
        </authorList>
    </citation>
    <scope>NUCLEOTIDE SEQUENCE</scope>
    <source>
        <tissue evidence="1">Cladode</tissue>
    </source>
</reference>
<reference evidence="1" key="1">
    <citation type="journal article" date="2013" name="J. Plant Res.">
        <title>Effect of fungi and light on seed germination of three Opuntia species from semiarid lands of central Mexico.</title>
        <authorList>
            <person name="Delgado-Sanchez P."/>
            <person name="Jimenez-Bremont J.F."/>
            <person name="Guerrero-Gonzalez Mde L."/>
            <person name="Flores J."/>
        </authorList>
    </citation>
    <scope>NUCLEOTIDE SEQUENCE</scope>
    <source>
        <tissue evidence="1">Cladode</tissue>
    </source>
</reference>
<evidence type="ECO:0000313" key="1">
    <source>
        <dbReference type="EMBL" id="MBA4646281.1"/>
    </source>
</evidence>
<dbReference type="EMBL" id="GISG01145436">
    <property type="protein sequence ID" value="MBA4646281.1"/>
    <property type="molecule type" value="Transcribed_RNA"/>
</dbReference>
<name>A0A7C9DLL6_OPUST</name>
<accession>A0A7C9DLL6</accession>